<dbReference type="Proteomes" id="UP001243009">
    <property type="component" value="Unassembled WGS sequence"/>
</dbReference>
<dbReference type="InterPro" id="IPR027417">
    <property type="entry name" value="P-loop_NTPase"/>
</dbReference>
<dbReference type="RefSeq" id="WP_305108950.1">
    <property type="nucleotide sequence ID" value="NZ_JAUTWS010000166.1"/>
</dbReference>
<accession>A0ABT9ED07</accession>
<keyword evidence="2" id="KW-1185">Reference proteome</keyword>
<name>A0ABT9ED07_9PROT</name>
<dbReference type="PANTHER" id="PTHR37807">
    <property type="entry name" value="OS07G0160300 PROTEIN"/>
    <property type="match status" value="1"/>
</dbReference>
<dbReference type="EMBL" id="JAUTWS010000166">
    <property type="protein sequence ID" value="MDO9714111.1"/>
    <property type="molecule type" value="Genomic_DNA"/>
</dbReference>
<dbReference type="Pfam" id="PF13671">
    <property type="entry name" value="AAA_33"/>
    <property type="match status" value="1"/>
</dbReference>
<evidence type="ECO:0000313" key="2">
    <source>
        <dbReference type="Proteomes" id="UP001243009"/>
    </source>
</evidence>
<dbReference type="PANTHER" id="PTHR37807:SF3">
    <property type="entry name" value="OS07G0160300 PROTEIN"/>
    <property type="match status" value="1"/>
</dbReference>
<gene>
    <name evidence="1" type="ORF">Q7A36_37775</name>
</gene>
<evidence type="ECO:0000313" key="1">
    <source>
        <dbReference type="EMBL" id="MDO9714111.1"/>
    </source>
</evidence>
<reference evidence="1 2" key="1">
    <citation type="submission" date="2023-08" db="EMBL/GenBank/DDBJ databases">
        <title>The draft genome sequence of Paracraurococcus sp. LOR1-02.</title>
        <authorList>
            <person name="Kingkaew E."/>
            <person name="Tanasupawat S."/>
        </authorList>
    </citation>
    <scope>NUCLEOTIDE SEQUENCE [LARGE SCALE GENOMIC DNA]</scope>
    <source>
        <strain evidence="1 2">LOR1-02</strain>
    </source>
</reference>
<sequence length="121" mass="12948">MLIVFGGLPGMGKTTLASRIVRKLPATHLRIDTIEQALRSADVLKGDVGPSGYMIAYALAETNLRHGQIVVADCVNPLTVTRAAWRSVAAAASSPIVEIEVVCSDPAEHRCRVETRTVDIP</sequence>
<protein>
    <submittedName>
        <fullName evidence="1">AAA family ATPase</fullName>
    </submittedName>
</protein>
<dbReference type="SUPFAM" id="SSF52540">
    <property type="entry name" value="P-loop containing nucleoside triphosphate hydrolases"/>
    <property type="match status" value="1"/>
</dbReference>
<dbReference type="Gene3D" id="3.40.50.300">
    <property type="entry name" value="P-loop containing nucleotide triphosphate hydrolases"/>
    <property type="match status" value="1"/>
</dbReference>
<proteinExistence type="predicted"/>
<comment type="caution">
    <text evidence="1">The sequence shown here is derived from an EMBL/GenBank/DDBJ whole genome shotgun (WGS) entry which is preliminary data.</text>
</comment>
<organism evidence="1 2">
    <name type="scientific">Paracraurococcus lichenis</name>
    <dbReference type="NCBI Taxonomy" id="3064888"/>
    <lineage>
        <taxon>Bacteria</taxon>
        <taxon>Pseudomonadati</taxon>
        <taxon>Pseudomonadota</taxon>
        <taxon>Alphaproteobacteria</taxon>
        <taxon>Acetobacterales</taxon>
        <taxon>Roseomonadaceae</taxon>
        <taxon>Paracraurococcus</taxon>
    </lineage>
</organism>